<keyword evidence="1" id="KW-0997">Cell inner membrane</keyword>
<dbReference type="PANTHER" id="PTHR36178">
    <property type="entry name" value="SLR0625 PROTEIN"/>
    <property type="match status" value="1"/>
</dbReference>
<feature type="transmembrane region" description="Helical" evidence="1">
    <location>
        <begin position="6"/>
        <end position="25"/>
    </location>
</feature>
<evidence type="ECO:0000256" key="1">
    <source>
        <dbReference type="HAMAP-Rule" id="MF_02062"/>
    </source>
</evidence>
<organism evidence="3 4">
    <name type="scientific">Vibrio chagasii</name>
    <dbReference type="NCBI Taxonomy" id="170679"/>
    <lineage>
        <taxon>Bacteria</taxon>
        <taxon>Pseudomonadati</taxon>
        <taxon>Pseudomonadota</taxon>
        <taxon>Gammaproteobacteria</taxon>
        <taxon>Vibrionales</taxon>
        <taxon>Vibrionaceae</taxon>
        <taxon>Vibrio</taxon>
    </lineage>
</organism>
<dbReference type="GO" id="GO:0015501">
    <property type="term" value="F:glutamate:sodium symporter activity"/>
    <property type="evidence" value="ECO:0007669"/>
    <property type="project" value="UniProtKB-UniRule"/>
</dbReference>
<dbReference type="Pfam" id="PF03616">
    <property type="entry name" value="Glt_symporter"/>
    <property type="match status" value="1"/>
</dbReference>
<comment type="function">
    <text evidence="1">Catalyzes the sodium-dependent transport of glutamate.</text>
</comment>
<feature type="transmembrane region" description="Helical" evidence="1">
    <location>
        <begin position="166"/>
        <end position="190"/>
    </location>
</feature>
<keyword evidence="1" id="KW-0472">Membrane</keyword>
<feature type="transmembrane region" description="Helical" evidence="1">
    <location>
        <begin position="219"/>
        <end position="237"/>
    </location>
</feature>
<evidence type="ECO:0000313" key="4">
    <source>
        <dbReference type="Proteomes" id="UP000525336"/>
    </source>
</evidence>
<protein>
    <recommendedName>
        <fullName evidence="1 2">Sodium/glutamate symporter</fullName>
    </recommendedName>
</protein>
<feature type="transmembrane region" description="Helical" evidence="1">
    <location>
        <begin position="343"/>
        <end position="360"/>
    </location>
</feature>
<keyword evidence="1" id="KW-0769">Symport</keyword>
<keyword evidence="1" id="KW-0812">Transmembrane</keyword>
<keyword evidence="1" id="KW-0406">Ion transport</keyword>
<feature type="transmembrane region" description="Helical" evidence="1">
    <location>
        <begin position="249"/>
        <end position="266"/>
    </location>
</feature>
<keyword evidence="1" id="KW-0029">Amino-acid transport</keyword>
<dbReference type="GO" id="GO:0005886">
    <property type="term" value="C:plasma membrane"/>
    <property type="evidence" value="ECO:0007669"/>
    <property type="project" value="UniProtKB-SubCell"/>
</dbReference>
<feature type="transmembrane region" description="Helical" evidence="1">
    <location>
        <begin position="316"/>
        <end position="336"/>
    </location>
</feature>
<reference evidence="3 4" key="1">
    <citation type="submission" date="2019-09" db="EMBL/GenBank/DDBJ databases">
        <title>Draft genome sequencing and comparative genomics of hatchery-associated Vibrios.</title>
        <authorList>
            <person name="Kehlet-Delgado H."/>
            <person name="Mueller R.S."/>
        </authorList>
    </citation>
    <scope>NUCLEOTIDE SEQUENCE [LARGE SCALE GENOMIC DNA]</scope>
    <source>
        <strain evidence="3 4">00-90-10</strain>
    </source>
</reference>
<keyword evidence="1" id="KW-1133">Transmembrane helix</keyword>
<dbReference type="NCBIfam" id="TIGR00210">
    <property type="entry name" value="gltS"/>
    <property type="match status" value="1"/>
</dbReference>
<feature type="transmembrane region" description="Helical" evidence="1">
    <location>
        <begin position="100"/>
        <end position="125"/>
    </location>
</feature>
<sequence length="407" mass="43706">MEFENNILHLGSFFAVTMGIVVLFVGRRLNQVIGFLKEFSIPEPVSGGILASILFGVLYATTSIEVQFDLFARDVLLVYFFTTIGINSSLRDLFKGGRPLVILLVITIFFMIMQNIVGMSVASMFGLEPVFGLLSGSISLIGGHGTAIAWAPKVGEQFGLESAMEIGIASATFGLILASLMGGPIAKFLIKRHNLKSSDSGSAIKSEVKESQTQQLTSFQFLDAVLAIHICVIFGALLNELISQTGLQLPLFVSCLFAGIVITNVIPDAYPRISGSKWPTRSPAITLIADISLGTFLAMSLMSMQLWTLIDLAGPIFAILAMQLLLAVIINIFVVFPAMGKNYDAAVVCAGFGGISLGSTPTAMANMSAVSQKYGHSVQAFIIVPLVCAFFIDLANALIIPYFMRMM</sequence>
<gene>
    <name evidence="1 3" type="primary">gltS</name>
    <name evidence="3" type="ORF">F0245_06970</name>
</gene>
<dbReference type="EMBL" id="VTXW01000004">
    <property type="protein sequence ID" value="NOH33116.1"/>
    <property type="molecule type" value="Genomic_DNA"/>
</dbReference>
<comment type="similarity">
    <text evidence="1">Belongs to the glutamate:Na(+) symporter (ESS) (TC 2.A.27) family.</text>
</comment>
<proteinExistence type="inferred from homology"/>
<keyword evidence="1" id="KW-0739">Sodium transport</keyword>
<feature type="transmembrane region" description="Helical" evidence="1">
    <location>
        <begin position="70"/>
        <end position="88"/>
    </location>
</feature>
<keyword evidence="1" id="KW-0813">Transport</keyword>
<evidence type="ECO:0000313" key="3">
    <source>
        <dbReference type="EMBL" id="NOH33116.1"/>
    </source>
</evidence>
<dbReference type="AlphaFoldDB" id="A0A7Y4DR68"/>
<dbReference type="InterPro" id="IPR004445">
    <property type="entry name" value="GltS"/>
</dbReference>
<comment type="caution">
    <text evidence="3">The sequence shown here is derived from an EMBL/GenBank/DDBJ whole genome shotgun (WGS) entry which is preliminary data.</text>
</comment>
<accession>A0A7Y4DR68</accession>
<dbReference type="Proteomes" id="UP000525336">
    <property type="component" value="Unassembled WGS sequence"/>
</dbReference>
<feature type="transmembrane region" description="Helical" evidence="1">
    <location>
        <begin position="380"/>
        <end position="404"/>
    </location>
</feature>
<keyword evidence="1" id="KW-1003">Cell membrane</keyword>
<comment type="subcellular location">
    <subcellularLocation>
        <location evidence="1">Cell inner membrane</location>
        <topology evidence="1">Multi-pass membrane protein</topology>
    </subcellularLocation>
</comment>
<feature type="transmembrane region" description="Helical" evidence="1">
    <location>
        <begin position="287"/>
        <end position="310"/>
    </location>
</feature>
<feature type="transmembrane region" description="Helical" evidence="1">
    <location>
        <begin position="45"/>
        <end position="64"/>
    </location>
</feature>
<name>A0A7Y4DR68_9VIBR</name>
<dbReference type="RefSeq" id="WP_171367235.1">
    <property type="nucleotide sequence ID" value="NZ_VTXW01000004.1"/>
</dbReference>
<dbReference type="HAMAP" id="MF_02062">
    <property type="entry name" value="GltS"/>
    <property type="match status" value="1"/>
</dbReference>
<evidence type="ECO:0000256" key="2">
    <source>
        <dbReference type="NCBIfam" id="TIGR00210"/>
    </source>
</evidence>
<dbReference type="PANTHER" id="PTHR36178:SF1">
    <property type="entry name" value="SODIUM_GLUTAMATE SYMPORTER"/>
    <property type="match status" value="1"/>
</dbReference>
<keyword evidence="1" id="KW-0915">Sodium</keyword>
<dbReference type="GO" id="GO:0015813">
    <property type="term" value="P:L-glutamate transmembrane transport"/>
    <property type="evidence" value="ECO:0007669"/>
    <property type="project" value="UniProtKB-UniRule"/>
</dbReference>